<reference evidence="2" key="1">
    <citation type="submission" date="2020-10" db="EMBL/GenBank/DDBJ databases">
        <authorList>
            <person name="Gilroy R."/>
        </authorList>
    </citation>
    <scope>NUCLEOTIDE SEQUENCE</scope>
    <source>
        <strain evidence="2">CHK191-8634</strain>
    </source>
</reference>
<organism evidence="2 3">
    <name type="scientific">Candidatus Ventrousia excrementavium</name>
    <dbReference type="NCBI Taxonomy" id="2840961"/>
    <lineage>
        <taxon>Bacteria</taxon>
        <taxon>Bacillati</taxon>
        <taxon>Bacillota</taxon>
        <taxon>Clostridia</taxon>
        <taxon>Eubacteriales</taxon>
        <taxon>Clostridiaceae</taxon>
        <taxon>Clostridiaceae incertae sedis</taxon>
        <taxon>Candidatus Ventrousia</taxon>
    </lineage>
</organism>
<proteinExistence type="predicted"/>
<evidence type="ECO:0000313" key="3">
    <source>
        <dbReference type="Proteomes" id="UP000824073"/>
    </source>
</evidence>
<gene>
    <name evidence="2" type="ORF">IAB67_03235</name>
</gene>
<keyword evidence="1" id="KW-1133">Transmembrane helix</keyword>
<accession>A0A9D1ITX5</accession>
<feature type="transmembrane region" description="Helical" evidence="1">
    <location>
        <begin position="51"/>
        <end position="76"/>
    </location>
</feature>
<evidence type="ECO:0000313" key="2">
    <source>
        <dbReference type="EMBL" id="HIU43293.1"/>
    </source>
</evidence>
<comment type="caution">
    <text evidence="2">The sequence shown here is derived from an EMBL/GenBank/DDBJ whole genome shotgun (WGS) entry which is preliminary data.</text>
</comment>
<keyword evidence="1" id="KW-0812">Transmembrane</keyword>
<feature type="transmembrane region" description="Helical" evidence="1">
    <location>
        <begin position="270"/>
        <end position="289"/>
    </location>
</feature>
<feature type="transmembrane region" description="Helical" evidence="1">
    <location>
        <begin position="243"/>
        <end position="261"/>
    </location>
</feature>
<protein>
    <submittedName>
        <fullName evidence="2">Uncharacterized protein</fullName>
    </submittedName>
</protein>
<name>A0A9D1ITX5_9CLOT</name>
<feature type="transmembrane region" description="Helical" evidence="1">
    <location>
        <begin position="178"/>
        <end position="199"/>
    </location>
</feature>
<dbReference type="AlphaFoldDB" id="A0A9D1ITX5"/>
<sequence>MNQRAVEIKIAGAILLLILLAGLQALFTAWYDSAYSSPMYADTWVGSGRLIQALTGMVREALILGIPLIIGIGCAAGRLRLRYVFLLLVLYALIVLQLIEPLRSIVMGLIVAPSALPFWQRCTTSFRLYFQNFPLVRMSVFLYIEAALTFAAACLIGWQTSRRRGQPIDLHSGKRTRVIIAAVCILLVLVTVLSLFGTITSPILDWARSTVKPPEYSTETNVQYLLLGGSVASWGRPGAGGRGPVLLFSWVLFVLACLYGARRLTTRQTLVLAGIFTLSVILTQVVTPVSDELRSAYYSGLQLILMIYKHHQADFWLYNIPYPVTYLIQLLFCAGGLLGSAAIFRALSREPAQHV</sequence>
<feature type="transmembrane region" description="Helical" evidence="1">
    <location>
        <begin position="326"/>
        <end position="347"/>
    </location>
</feature>
<dbReference type="EMBL" id="DVMR01000033">
    <property type="protein sequence ID" value="HIU43293.1"/>
    <property type="molecule type" value="Genomic_DNA"/>
</dbReference>
<dbReference type="Proteomes" id="UP000824073">
    <property type="component" value="Unassembled WGS sequence"/>
</dbReference>
<feature type="transmembrane region" description="Helical" evidence="1">
    <location>
        <begin position="140"/>
        <end position="158"/>
    </location>
</feature>
<feature type="transmembrane region" description="Helical" evidence="1">
    <location>
        <begin position="12"/>
        <end position="31"/>
    </location>
</feature>
<feature type="transmembrane region" description="Helical" evidence="1">
    <location>
        <begin position="83"/>
        <end position="99"/>
    </location>
</feature>
<reference evidence="2" key="2">
    <citation type="journal article" date="2021" name="PeerJ">
        <title>Extensive microbial diversity within the chicken gut microbiome revealed by metagenomics and culture.</title>
        <authorList>
            <person name="Gilroy R."/>
            <person name="Ravi A."/>
            <person name="Getino M."/>
            <person name="Pursley I."/>
            <person name="Horton D.L."/>
            <person name="Alikhan N.F."/>
            <person name="Baker D."/>
            <person name="Gharbi K."/>
            <person name="Hall N."/>
            <person name="Watson M."/>
            <person name="Adriaenssens E.M."/>
            <person name="Foster-Nyarko E."/>
            <person name="Jarju S."/>
            <person name="Secka A."/>
            <person name="Antonio M."/>
            <person name="Oren A."/>
            <person name="Chaudhuri R.R."/>
            <person name="La Ragione R."/>
            <person name="Hildebrand F."/>
            <person name="Pallen M.J."/>
        </authorList>
    </citation>
    <scope>NUCLEOTIDE SEQUENCE</scope>
    <source>
        <strain evidence="2">CHK191-8634</strain>
    </source>
</reference>
<evidence type="ECO:0000256" key="1">
    <source>
        <dbReference type="SAM" id="Phobius"/>
    </source>
</evidence>
<keyword evidence="1" id="KW-0472">Membrane</keyword>